<comment type="caution">
    <text evidence="1">The sequence shown here is derived from an EMBL/GenBank/DDBJ whole genome shotgun (WGS) entry which is preliminary data.</text>
</comment>
<sequence length="194" mass="22132">MQQKYQESWLETPAMRQTKLFMKSRSNLFTADLLNQNRQTVRMIVGILTGHCRLNNHICNCAKLKMTCADIASKKRNQQHTFCAIVMDWQSCDSVFLGRPIPNQSASRKGLWLGLGPSFKSPVWSVCCEVGPLGSDLLYESYIPIFRIPKNMFLTMCSTLPLHSEAERCKVHDKSAYGIEQSTERLPMPSIKKK</sequence>
<evidence type="ECO:0000313" key="2">
    <source>
        <dbReference type="Proteomes" id="UP001461498"/>
    </source>
</evidence>
<organism evidence="1 2">
    <name type="scientific">Rhynocoris fuscipes</name>
    <dbReference type="NCBI Taxonomy" id="488301"/>
    <lineage>
        <taxon>Eukaryota</taxon>
        <taxon>Metazoa</taxon>
        <taxon>Ecdysozoa</taxon>
        <taxon>Arthropoda</taxon>
        <taxon>Hexapoda</taxon>
        <taxon>Insecta</taxon>
        <taxon>Pterygota</taxon>
        <taxon>Neoptera</taxon>
        <taxon>Paraneoptera</taxon>
        <taxon>Hemiptera</taxon>
        <taxon>Heteroptera</taxon>
        <taxon>Panheteroptera</taxon>
        <taxon>Cimicomorpha</taxon>
        <taxon>Reduviidae</taxon>
        <taxon>Harpactorinae</taxon>
        <taxon>Harpactorini</taxon>
        <taxon>Rhynocoris</taxon>
    </lineage>
</organism>
<evidence type="ECO:0000313" key="1">
    <source>
        <dbReference type="EMBL" id="KAK9510921.1"/>
    </source>
</evidence>
<name>A0AAW1DIQ8_9HEMI</name>
<reference evidence="1 2" key="1">
    <citation type="submission" date="2022-12" db="EMBL/GenBank/DDBJ databases">
        <title>Chromosome-level genome assembly of true bugs.</title>
        <authorList>
            <person name="Ma L."/>
            <person name="Li H."/>
        </authorList>
    </citation>
    <scope>NUCLEOTIDE SEQUENCE [LARGE SCALE GENOMIC DNA]</scope>
    <source>
        <strain evidence="1">Lab_2022b</strain>
    </source>
</reference>
<proteinExistence type="predicted"/>
<gene>
    <name evidence="1" type="ORF">O3M35_005597</name>
</gene>
<dbReference type="EMBL" id="JAPXFL010000002">
    <property type="protein sequence ID" value="KAK9510921.1"/>
    <property type="molecule type" value="Genomic_DNA"/>
</dbReference>
<dbReference type="Proteomes" id="UP001461498">
    <property type="component" value="Unassembled WGS sequence"/>
</dbReference>
<protein>
    <submittedName>
        <fullName evidence="1">Uncharacterized protein</fullName>
    </submittedName>
</protein>
<keyword evidence="2" id="KW-1185">Reference proteome</keyword>
<accession>A0AAW1DIQ8</accession>
<dbReference type="AlphaFoldDB" id="A0AAW1DIQ8"/>